<dbReference type="Proteomes" id="UP000006468">
    <property type="component" value="Chromosome"/>
</dbReference>
<dbReference type="RefSeq" id="WP_003619003.1">
    <property type="nucleotide sequence ID" value="NZ_CM000920.1"/>
</dbReference>
<reference evidence="2 3" key="1">
    <citation type="journal article" date="2010" name="J. Bacteriol.">
        <title>Genome sequence of a cellulose-producing bacterium, Gluconacetobacter hansenii ATCC 23769.</title>
        <authorList>
            <person name="Iyer P.R."/>
            <person name="Geib S.M."/>
            <person name="Catchmark J."/>
            <person name="Kao T.H."/>
            <person name="Tien M."/>
        </authorList>
    </citation>
    <scope>NUCLEOTIDE SEQUENCE [LARGE SCALE GENOMIC DNA]</scope>
    <source>
        <strain evidence="2 3">ATCC 23769</strain>
    </source>
</reference>
<dbReference type="Pfam" id="PF00078">
    <property type="entry name" value="RVT_1"/>
    <property type="match status" value="1"/>
</dbReference>
<dbReference type="PROSITE" id="PS50878">
    <property type="entry name" value="RT_POL"/>
    <property type="match status" value="1"/>
</dbReference>
<evidence type="ECO:0000313" key="2">
    <source>
        <dbReference type="EMBL" id="EFG84669.1"/>
    </source>
</evidence>
<name>D5QE48_NOVHA</name>
<dbReference type="NCBIfam" id="NF041748">
    <property type="entry name" value="Drt3b"/>
    <property type="match status" value="1"/>
</dbReference>
<feature type="domain" description="Reverse transcriptase" evidence="1">
    <location>
        <begin position="1"/>
        <end position="337"/>
    </location>
</feature>
<organism evidence="2 3">
    <name type="scientific">Novacetimonas hansenii ATCC 23769</name>
    <dbReference type="NCBI Taxonomy" id="714995"/>
    <lineage>
        <taxon>Bacteria</taxon>
        <taxon>Pseudomonadati</taxon>
        <taxon>Pseudomonadota</taxon>
        <taxon>Alphaproteobacteria</taxon>
        <taxon>Acetobacterales</taxon>
        <taxon>Acetobacteraceae</taxon>
        <taxon>Novacetimonas</taxon>
    </lineage>
</organism>
<sequence length="639" mass="72337">MFNDAKQRAKTRAILTDTLPYEVPVIFSNDRRYAAIVGEDKPEHTRRNEIVRRIVGCSNTTTKPYSYSIVKDGKRFTTLGIIHPSTQLRIAAFYDTFSQAMLAVCQNSSFSLRRPLAETPLFSEAELSGETTFRLGIPHIDPDEGDIDLSHLSSFFSYSKYNLLGKFIESEEFRRLEKRFRFMKSLDVSKCFFNIYTHSVSWAIKGKDIAKATKSAFSFESELDSLMQAANYGETNGIIVGPEFSRIFAEIIFQDIDRKVEHALQPKFNNRDYAIRRYVDDFFIFANSEDETETIERIISDVLEKYKLFLNNGKSTVSSRPFVSPISLARTDIGSIINDIYNITDDISNAPDPSAMASKARALKTRASDIRQACARQGVAIHVVSGWLLANLRNVLAKLVRHGLSRSQEYSSALYRVISTVLDVIFYICAVDLRVRSTYSLCQCLSIIPLIMKYAASDLADRIMHLISEELPILIRNALAPGMDQSGGVEIANLLITGRYYLGPDFLRNDVAKYALTRMVSDPGLSYFRYIAAKFCMLNDSRYETQLAELNQKAMQFIGDGLSRIKLEAEAYLMFCDILSAPDISIREKAKIFKDRFGGTPSNDLLKSVFDTIGFVDWTGVAIQHTLERKALRPVYTWS</sequence>
<dbReference type="InterPro" id="IPR000477">
    <property type="entry name" value="RT_dom"/>
</dbReference>
<comment type="caution">
    <text evidence="2">The sequence shown here is derived from an EMBL/GenBank/DDBJ whole genome shotgun (WGS) entry which is preliminary data.</text>
</comment>
<evidence type="ECO:0000313" key="3">
    <source>
        <dbReference type="Proteomes" id="UP000006468"/>
    </source>
</evidence>
<proteinExistence type="predicted"/>
<dbReference type="CDD" id="cd01646">
    <property type="entry name" value="RT_Bac_retron_I"/>
    <property type="match status" value="1"/>
</dbReference>
<dbReference type="InterPro" id="IPR043502">
    <property type="entry name" value="DNA/RNA_pol_sf"/>
</dbReference>
<dbReference type="SUPFAM" id="SSF56672">
    <property type="entry name" value="DNA/RNA polymerases"/>
    <property type="match status" value="1"/>
</dbReference>
<protein>
    <recommendedName>
        <fullName evidence="1">Reverse transcriptase domain-containing protein</fullName>
    </recommendedName>
</protein>
<dbReference type="AlphaFoldDB" id="D5QE48"/>
<gene>
    <name evidence="2" type="ORF">GXY_07055</name>
</gene>
<evidence type="ECO:0000259" key="1">
    <source>
        <dbReference type="PROSITE" id="PS50878"/>
    </source>
</evidence>
<accession>D5QE48</accession>
<dbReference type="EMBL" id="ADTV01000027">
    <property type="protein sequence ID" value="EFG84669.1"/>
    <property type="molecule type" value="Genomic_DNA"/>
</dbReference>
<dbReference type="HOGENOM" id="CLU_020406_1_0_5"/>